<dbReference type="PANTHER" id="PTHR19353">
    <property type="entry name" value="FATTY ACID DESATURASE 2"/>
    <property type="match status" value="1"/>
</dbReference>
<keyword evidence="1" id="KW-0812">Transmembrane</keyword>
<dbReference type="InterPro" id="IPR012171">
    <property type="entry name" value="Fatty_acid_desaturase"/>
</dbReference>
<dbReference type="EMBL" id="CP006877">
    <property type="protein sequence ID" value="AJD41100.1"/>
    <property type="molecule type" value="Genomic_DNA"/>
</dbReference>
<evidence type="ECO:0000259" key="2">
    <source>
        <dbReference type="Pfam" id="PF00487"/>
    </source>
</evidence>
<evidence type="ECO:0000256" key="1">
    <source>
        <dbReference type="SAM" id="Phobius"/>
    </source>
</evidence>
<feature type="transmembrane region" description="Helical" evidence="1">
    <location>
        <begin position="194"/>
        <end position="219"/>
    </location>
</feature>
<dbReference type="HOGENOM" id="CLU_052920_1_0_5"/>
<dbReference type="PANTHER" id="PTHR19353:SF19">
    <property type="entry name" value="DELTA(5) FATTY ACID DESATURASE C-RELATED"/>
    <property type="match status" value="1"/>
</dbReference>
<feature type="transmembrane region" description="Helical" evidence="1">
    <location>
        <begin position="32"/>
        <end position="50"/>
    </location>
</feature>
<organism evidence="3 4">
    <name type="scientific">Rhizobium gallicum bv. gallicum R602sp</name>
    <dbReference type="NCBI Taxonomy" id="1041138"/>
    <lineage>
        <taxon>Bacteria</taxon>
        <taxon>Pseudomonadati</taxon>
        <taxon>Pseudomonadota</taxon>
        <taxon>Alphaproteobacteria</taxon>
        <taxon>Hyphomicrobiales</taxon>
        <taxon>Rhizobiaceae</taxon>
        <taxon>Rhizobium/Agrobacterium group</taxon>
        <taxon>Rhizobium</taxon>
    </lineage>
</organism>
<accession>A0A0B4X312</accession>
<keyword evidence="4" id="KW-1185">Reference proteome</keyword>
<reference evidence="3 4" key="1">
    <citation type="submission" date="2013-11" db="EMBL/GenBank/DDBJ databases">
        <title>Complete genome sequence of Rhizobium gallicum bv. gallicum R602.</title>
        <authorList>
            <person name="Bustos P."/>
            <person name="Santamaria R.I."/>
            <person name="Lozano L."/>
            <person name="Acosta J.L."/>
            <person name="Ormeno-Orrillo E."/>
            <person name="Rogel M.A."/>
            <person name="Romero D."/>
            <person name="Cevallos M.A."/>
            <person name="Martinez-Romero E."/>
            <person name="Gonzalez V."/>
        </authorList>
    </citation>
    <scope>NUCLEOTIDE SEQUENCE [LARGE SCALE GENOMIC DNA]</scope>
    <source>
        <strain evidence="3 4">R602</strain>
    </source>
</reference>
<name>A0A0B4X312_9HYPH</name>
<keyword evidence="1" id="KW-0472">Membrane</keyword>
<dbReference type="GO" id="GO:0016020">
    <property type="term" value="C:membrane"/>
    <property type="evidence" value="ECO:0007669"/>
    <property type="project" value="TreeGrafter"/>
</dbReference>
<gene>
    <name evidence="3" type="ORF">RGR602_CH01762</name>
</gene>
<feature type="transmembrane region" description="Helical" evidence="1">
    <location>
        <begin position="56"/>
        <end position="77"/>
    </location>
</feature>
<dbReference type="Pfam" id="PF00487">
    <property type="entry name" value="FA_desaturase"/>
    <property type="match status" value="1"/>
</dbReference>
<evidence type="ECO:0000313" key="4">
    <source>
        <dbReference type="Proteomes" id="UP000031368"/>
    </source>
</evidence>
<dbReference type="RefSeq" id="WP_039844768.1">
    <property type="nucleotide sequence ID" value="NZ_CP006877.1"/>
</dbReference>
<proteinExistence type="predicted"/>
<dbReference type="InterPro" id="IPR005804">
    <property type="entry name" value="FA_desaturase_dom"/>
</dbReference>
<dbReference type="Proteomes" id="UP000031368">
    <property type="component" value="Chromosome"/>
</dbReference>
<dbReference type="AlphaFoldDB" id="A0A0B4X312"/>
<protein>
    <submittedName>
        <fullName evidence="3">Fatty acid desaturase protein</fullName>
    </submittedName>
</protein>
<dbReference type="GO" id="GO:0008610">
    <property type="term" value="P:lipid biosynthetic process"/>
    <property type="evidence" value="ECO:0007669"/>
    <property type="project" value="UniProtKB-ARBA"/>
</dbReference>
<sequence>MGPSEIKIGSLLTKDEFRELTAPNDRIAYSHLALRIGIHAGLLFVMVRAWEGGYPALAFACFYLNAVLWQFAGYAGIGHELFHKKVFSRKWLNILFFKLFSYVTWNNPSYFEKTHQFHHASTFHEDDSEIYRDFPLDLLGAARLVLLDYQSLCRRVLYALCNAFGYEAYFGKGIRLKLMPPERRAAQSDAISMLALNAICLVLFFLVTLSPALALMFFVTPFVGSLPNRVLALAQHLGLEDHKDESALLFSRTVNLPAPVAFFYANMNYHAEHHLMPSVPYYNLPKLHDILNAKLKMEREEKEFSYLFARDFWSSIGVSAKLEGNAMPE</sequence>
<evidence type="ECO:0000313" key="3">
    <source>
        <dbReference type="EMBL" id="AJD41100.1"/>
    </source>
</evidence>
<dbReference type="KEGG" id="rga:RGR602_CH01762"/>
<feature type="domain" description="Fatty acid desaturase" evidence="2">
    <location>
        <begin position="57"/>
        <end position="297"/>
    </location>
</feature>
<keyword evidence="1" id="KW-1133">Transmembrane helix</keyword>
<dbReference type="GO" id="GO:0016717">
    <property type="term" value="F:oxidoreductase activity, acting on paired donors, with oxidation of a pair of donors resulting in the reduction of molecular oxygen to two molecules of water"/>
    <property type="evidence" value="ECO:0007669"/>
    <property type="project" value="TreeGrafter"/>
</dbReference>